<organism evidence="1 2">
    <name type="scientific">Trifolium medium</name>
    <dbReference type="NCBI Taxonomy" id="97028"/>
    <lineage>
        <taxon>Eukaryota</taxon>
        <taxon>Viridiplantae</taxon>
        <taxon>Streptophyta</taxon>
        <taxon>Embryophyta</taxon>
        <taxon>Tracheophyta</taxon>
        <taxon>Spermatophyta</taxon>
        <taxon>Magnoliopsida</taxon>
        <taxon>eudicotyledons</taxon>
        <taxon>Gunneridae</taxon>
        <taxon>Pentapetalae</taxon>
        <taxon>rosids</taxon>
        <taxon>fabids</taxon>
        <taxon>Fabales</taxon>
        <taxon>Fabaceae</taxon>
        <taxon>Papilionoideae</taxon>
        <taxon>50 kb inversion clade</taxon>
        <taxon>NPAAA clade</taxon>
        <taxon>Hologalegina</taxon>
        <taxon>IRL clade</taxon>
        <taxon>Trifolieae</taxon>
        <taxon>Trifolium</taxon>
    </lineage>
</organism>
<dbReference type="AlphaFoldDB" id="A0A392SN81"/>
<reference evidence="1 2" key="1">
    <citation type="journal article" date="2018" name="Front. Plant Sci.">
        <title>Red Clover (Trifolium pratense) and Zigzag Clover (T. medium) - A Picture of Genomic Similarities and Differences.</title>
        <authorList>
            <person name="Dluhosova J."/>
            <person name="Istvanek J."/>
            <person name="Nedelnik J."/>
            <person name="Repkova J."/>
        </authorList>
    </citation>
    <scope>NUCLEOTIDE SEQUENCE [LARGE SCALE GENOMIC DNA]</scope>
    <source>
        <strain evidence="2">cv. 10/8</strain>
        <tissue evidence="1">Leaf</tissue>
    </source>
</reference>
<keyword evidence="2" id="KW-1185">Reference proteome</keyword>
<sequence length="80" mass="9085">MFQNLHAMHIKSESSSSNQTIVNVLPLSDEDETKEINHDRLMVYLGDEIEQEPNLNDNSDSTIDYVSNSIKDMVDDTTIV</sequence>
<feature type="non-terminal residue" evidence="1">
    <location>
        <position position="80"/>
    </location>
</feature>
<name>A0A392SN81_9FABA</name>
<dbReference type="Proteomes" id="UP000265520">
    <property type="component" value="Unassembled WGS sequence"/>
</dbReference>
<protein>
    <submittedName>
        <fullName evidence="1">Uncharacterized protein</fullName>
    </submittedName>
</protein>
<accession>A0A392SN81</accession>
<comment type="caution">
    <text evidence="1">The sequence shown here is derived from an EMBL/GenBank/DDBJ whole genome shotgun (WGS) entry which is preliminary data.</text>
</comment>
<evidence type="ECO:0000313" key="1">
    <source>
        <dbReference type="EMBL" id="MCI50139.1"/>
    </source>
</evidence>
<dbReference type="EMBL" id="LXQA010411893">
    <property type="protein sequence ID" value="MCI50139.1"/>
    <property type="molecule type" value="Genomic_DNA"/>
</dbReference>
<evidence type="ECO:0000313" key="2">
    <source>
        <dbReference type="Proteomes" id="UP000265520"/>
    </source>
</evidence>
<proteinExistence type="predicted"/>